<keyword evidence="3" id="KW-1185">Reference proteome</keyword>
<name>A0A1Z5HPH2_9FIRM</name>
<evidence type="ECO:0000313" key="3">
    <source>
        <dbReference type="Proteomes" id="UP000197032"/>
    </source>
</evidence>
<dbReference type="Proteomes" id="UP000197032">
    <property type="component" value="Unassembled WGS sequence"/>
</dbReference>
<dbReference type="PIRSF" id="PIRSF021774">
    <property type="entry name" value="UCP021774"/>
    <property type="match status" value="1"/>
</dbReference>
<dbReference type="InterPro" id="IPR016796">
    <property type="entry name" value="UCP021774"/>
</dbReference>
<evidence type="ECO:0000313" key="2">
    <source>
        <dbReference type="EMBL" id="GAW91180.1"/>
    </source>
</evidence>
<reference evidence="3" key="1">
    <citation type="journal article" date="2017" name="Appl. Environ. Microbiol.">
        <title>Genomic analysis of Calderihabitans maritimus KKC1, a thermophilic hydrogenogenic carboxydotrophic bacterium isolated from marine sediment.</title>
        <authorList>
            <person name="Omae K."/>
            <person name="Yoneda Y."/>
            <person name="Fukuyama Y."/>
            <person name="Yoshida T."/>
            <person name="Sako Y."/>
        </authorList>
    </citation>
    <scope>NUCLEOTIDE SEQUENCE [LARGE SCALE GENOMIC DNA]</scope>
    <source>
        <strain evidence="3">KKC1</strain>
    </source>
</reference>
<dbReference type="InterPro" id="IPR005180">
    <property type="entry name" value="DUF302"/>
</dbReference>
<organism evidence="2 3">
    <name type="scientific">Calderihabitans maritimus</name>
    <dbReference type="NCBI Taxonomy" id="1246530"/>
    <lineage>
        <taxon>Bacteria</taxon>
        <taxon>Bacillati</taxon>
        <taxon>Bacillota</taxon>
        <taxon>Clostridia</taxon>
        <taxon>Neomoorellales</taxon>
        <taxon>Calderihabitantaceae</taxon>
        <taxon>Calderihabitans</taxon>
    </lineage>
</organism>
<protein>
    <recommendedName>
        <fullName evidence="1">DUF302 domain-containing protein</fullName>
    </recommendedName>
</protein>
<feature type="domain" description="DUF302" evidence="1">
    <location>
        <begin position="34"/>
        <end position="96"/>
    </location>
</feature>
<accession>A0A1Z5HPH2</accession>
<dbReference type="EMBL" id="BDGJ01000008">
    <property type="protein sequence ID" value="GAW91180.1"/>
    <property type="molecule type" value="Genomic_DNA"/>
</dbReference>
<sequence length="129" mass="14649">MFDYTVDTNKDFSQAITDLKQTLSEAKFGVLWELDVPEKLKEKGVEYQGKLRVLEVCNPHHAKKALETNIRVGYFLPCKIVVYVEDGRTKIGMVRPTALVDMLDDAELRNFASQVEKELVTALDKASKN</sequence>
<dbReference type="SUPFAM" id="SSF103247">
    <property type="entry name" value="TT1751-like"/>
    <property type="match status" value="1"/>
</dbReference>
<evidence type="ECO:0000259" key="1">
    <source>
        <dbReference type="Pfam" id="PF03625"/>
    </source>
</evidence>
<dbReference type="RefSeq" id="WP_088552758.1">
    <property type="nucleotide sequence ID" value="NZ_BDGJ01000008.1"/>
</dbReference>
<dbReference type="OrthoDB" id="9791067at2"/>
<dbReference type="Gene3D" id="3.30.310.70">
    <property type="entry name" value="TT1751-like domain"/>
    <property type="match status" value="1"/>
</dbReference>
<comment type="caution">
    <text evidence="2">The sequence shown here is derived from an EMBL/GenBank/DDBJ whole genome shotgun (WGS) entry which is preliminary data.</text>
</comment>
<dbReference type="CDD" id="cd14797">
    <property type="entry name" value="DUF302"/>
    <property type="match status" value="1"/>
</dbReference>
<proteinExistence type="predicted"/>
<dbReference type="AlphaFoldDB" id="A0A1Z5HPH2"/>
<dbReference type="PANTHER" id="PTHR38342:SF1">
    <property type="entry name" value="SLR5037 PROTEIN"/>
    <property type="match status" value="1"/>
</dbReference>
<dbReference type="InterPro" id="IPR035923">
    <property type="entry name" value="TT1751-like_sf"/>
</dbReference>
<dbReference type="Pfam" id="PF03625">
    <property type="entry name" value="DUF302"/>
    <property type="match status" value="1"/>
</dbReference>
<dbReference type="PANTHER" id="PTHR38342">
    <property type="entry name" value="SLR5037 PROTEIN"/>
    <property type="match status" value="1"/>
</dbReference>
<gene>
    <name evidence="2" type="ORF">KKC1_03420</name>
</gene>